<keyword evidence="3" id="KW-1185">Reference proteome</keyword>
<gene>
    <name evidence="2" type="ORF">Pme01_42420</name>
</gene>
<dbReference type="AlphaFoldDB" id="A0A8J3TNR1"/>
<dbReference type="Proteomes" id="UP000599074">
    <property type="component" value="Unassembled WGS sequence"/>
</dbReference>
<sequence length="557" mass="60634">MSYVLFFGALLLVMFLVWTRLSSDQPRAPVRAYRNAVFVSAGVYSLAWYALYVTGLSPAHGILAATAGALTGGIAATTVDMGLVENTASCSTPEPWRSPSTPAASGPRQAFVAVVTLIGLVVTVPLWILISVLIWLEEPGPVFSVNERVRFRTTKLAAEPRTLLVGWMLRRSRLDELPRLTQLQAGILGGFAATHISAARRSTVRICGRLSVARLPRLPAGVSRPAVRHHSTVTAVVGTCAVLVVTVTVAAATPLSKPRSTPAAPLAAPMVFDPAQGSMLPHRRVVAFYGVPGADVTGPAYTLDAAMLDRLRAQGAEYERLDPAHPVVLGIDLVASVPDSDPGPTNSYSHRLDRATLDRYVEFCRANGLLLFLDLSFGWTDPQQELGYFLPYLALPFVHLAIDPEWMFPRHNGVPGVHLSNVRAADLNPIISTVAELPTRYRVPRKIVIIHQYRPTGDGLPDPYAPGQAEIADKRNLVNDPRVDLVVHVDSVGGWPGDIEEKTKQYGAWVGRDMARFGNFQYGGFKIFYQLESKNRLMTPKEVMALQPPPMVVTYGN</sequence>
<keyword evidence="1" id="KW-0812">Transmembrane</keyword>
<comment type="caution">
    <text evidence="2">The sequence shown here is derived from an EMBL/GenBank/DDBJ whole genome shotgun (WGS) entry which is preliminary data.</text>
</comment>
<name>A0A8J3TNR1_9ACTN</name>
<feature type="transmembrane region" description="Helical" evidence="1">
    <location>
        <begin position="233"/>
        <end position="252"/>
    </location>
</feature>
<reference evidence="2" key="1">
    <citation type="submission" date="2021-01" db="EMBL/GenBank/DDBJ databases">
        <title>Whole genome shotgun sequence of Planosporangium mesophilum NBRC 109066.</title>
        <authorList>
            <person name="Komaki H."/>
            <person name="Tamura T."/>
        </authorList>
    </citation>
    <scope>NUCLEOTIDE SEQUENCE</scope>
    <source>
        <strain evidence="2">NBRC 109066</strain>
    </source>
</reference>
<feature type="transmembrane region" description="Helical" evidence="1">
    <location>
        <begin position="32"/>
        <end position="52"/>
    </location>
</feature>
<accession>A0A8J3TNR1</accession>
<organism evidence="2 3">
    <name type="scientific">Planosporangium mesophilum</name>
    <dbReference type="NCBI Taxonomy" id="689768"/>
    <lineage>
        <taxon>Bacteria</taxon>
        <taxon>Bacillati</taxon>
        <taxon>Actinomycetota</taxon>
        <taxon>Actinomycetes</taxon>
        <taxon>Micromonosporales</taxon>
        <taxon>Micromonosporaceae</taxon>
        <taxon>Planosporangium</taxon>
    </lineage>
</organism>
<protein>
    <submittedName>
        <fullName evidence="2">Uncharacterized protein</fullName>
    </submittedName>
</protein>
<keyword evidence="1" id="KW-0472">Membrane</keyword>
<evidence type="ECO:0000313" key="2">
    <source>
        <dbReference type="EMBL" id="GII24645.1"/>
    </source>
</evidence>
<dbReference type="EMBL" id="BOON01000040">
    <property type="protein sequence ID" value="GII24645.1"/>
    <property type="molecule type" value="Genomic_DNA"/>
</dbReference>
<proteinExistence type="predicted"/>
<keyword evidence="1" id="KW-1133">Transmembrane helix</keyword>
<feature type="transmembrane region" description="Helical" evidence="1">
    <location>
        <begin position="110"/>
        <end position="136"/>
    </location>
</feature>
<evidence type="ECO:0000256" key="1">
    <source>
        <dbReference type="SAM" id="Phobius"/>
    </source>
</evidence>
<evidence type="ECO:0000313" key="3">
    <source>
        <dbReference type="Proteomes" id="UP000599074"/>
    </source>
</evidence>
<feature type="transmembrane region" description="Helical" evidence="1">
    <location>
        <begin position="59"/>
        <end position="79"/>
    </location>
</feature>